<feature type="signal peptide" evidence="2">
    <location>
        <begin position="1"/>
        <end position="25"/>
    </location>
</feature>
<accession>A0ABP8UZD9</accession>
<proteinExistence type="predicted"/>
<name>A0ABP8UZD9_9GAMM</name>
<feature type="transmembrane region" description="Helical" evidence="1">
    <location>
        <begin position="49"/>
        <end position="76"/>
    </location>
</feature>
<evidence type="ECO:0000256" key="1">
    <source>
        <dbReference type="SAM" id="Phobius"/>
    </source>
</evidence>
<dbReference type="RefSeq" id="WP_345195098.1">
    <property type="nucleotide sequence ID" value="NZ_BAABFL010000129.1"/>
</dbReference>
<keyword evidence="4" id="KW-1185">Reference proteome</keyword>
<reference evidence="4" key="1">
    <citation type="journal article" date="2019" name="Int. J. Syst. Evol. Microbiol.">
        <title>The Global Catalogue of Microorganisms (GCM) 10K type strain sequencing project: providing services to taxonomists for standard genome sequencing and annotation.</title>
        <authorList>
            <consortium name="The Broad Institute Genomics Platform"/>
            <consortium name="The Broad Institute Genome Sequencing Center for Infectious Disease"/>
            <person name="Wu L."/>
            <person name="Ma J."/>
        </authorList>
    </citation>
    <scope>NUCLEOTIDE SEQUENCE [LARGE SCALE GENOMIC DNA]</scope>
    <source>
        <strain evidence="4">JCM 17805</strain>
    </source>
</reference>
<keyword evidence="1" id="KW-0812">Transmembrane</keyword>
<sequence length="117" mass="12559">MKKRFLAVVTALLTAVLLFTSPAQASEGDVQMQEVNKNTLQARNENPGFFSMTADLFLARPLLLVTTAVGTAIFIVSSPFSALGGNINQAADKLVLEPAKATFVRCLGCSYNEHPDL</sequence>
<evidence type="ECO:0000256" key="2">
    <source>
        <dbReference type="SAM" id="SignalP"/>
    </source>
</evidence>
<evidence type="ECO:0000313" key="3">
    <source>
        <dbReference type="EMBL" id="GAA4649303.1"/>
    </source>
</evidence>
<organism evidence="3 4">
    <name type="scientific">Kistimonas scapharcae</name>
    <dbReference type="NCBI Taxonomy" id="1036133"/>
    <lineage>
        <taxon>Bacteria</taxon>
        <taxon>Pseudomonadati</taxon>
        <taxon>Pseudomonadota</taxon>
        <taxon>Gammaproteobacteria</taxon>
        <taxon>Oceanospirillales</taxon>
        <taxon>Endozoicomonadaceae</taxon>
        <taxon>Kistimonas</taxon>
    </lineage>
</organism>
<dbReference type="EMBL" id="BAABFL010000129">
    <property type="protein sequence ID" value="GAA4649303.1"/>
    <property type="molecule type" value="Genomic_DNA"/>
</dbReference>
<keyword evidence="2" id="KW-0732">Signal</keyword>
<protein>
    <recommendedName>
        <fullName evidence="5">Multidrug transporter</fullName>
    </recommendedName>
</protein>
<dbReference type="Proteomes" id="UP001500604">
    <property type="component" value="Unassembled WGS sequence"/>
</dbReference>
<feature type="chain" id="PRO_5045479662" description="Multidrug transporter" evidence="2">
    <location>
        <begin position="26"/>
        <end position="117"/>
    </location>
</feature>
<keyword evidence="1" id="KW-1133">Transmembrane helix</keyword>
<evidence type="ECO:0008006" key="5">
    <source>
        <dbReference type="Google" id="ProtNLM"/>
    </source>
</evidence>
<evidence type="ECO:0000313" key="4">
    <source>
        <dbReference type="Proteomes" id="UP001500604"/>
    </source>
</evidence>
<comment type="caution">
    <text evidence="3">The sequence shown here is derived from an EMBL/GenBank/DDBJ whole genome shotgun (WGS) entry which is preliminary data.</text>
</comment>
<keyword evidence="1" id="KW-0472">Membrane</keyword>
<gene>
    <name evidence="3" type="ORF">GCM10023116_15770</name>
</gene>